<dbReference type="PANTHER" id="PTHR42940">
    <property type="entry name" value="ALCOHOL DEHYDROGENASE 1-RELATED"/>
    <property type="match status" value="1"/>
</dbReference>
<evidence type="ECO:0000313" key="7">
    <source>
        <dbReference type="EMBL" id="THC95529.1"/>
    </source>
</evidence>
<dbReference type="AlphaFoldDB" id="A0A4S3JJ21"/>
<dbReference type="EMBL" id="SOSA01000153">
    <property type="protein sequence ID" value="THC95529.1"/>
    <property type="molecule type" value="Genomic_DNA"/>
</dbReference>
<keyword evidence="2" id="KW-0479">Metal-binding</keyword>
<comment type="caution">
    <text evidence="7">The sequence shown here is derived from an EMBL/GenBank/DDBJ whole genome shotgun (WGS) entry which is preliminary data.</text>
</comment>
<dbReference type="GO" id="GO:0005737">
    <property type="term" value="C:cytoplasm"/>
    <property type="evidence" value="ECO:0007669"/>
    <property type="project" value="TreeGrafter"/>
</dbReference>
<evidence type="ECO:0000256" key="1">
    <source>
        <dbReference type="ARBA" id="ARBA00001947"/>
    </source>
</evidence>
<evidence type="ECO:0000313" key="8">
    <source>
        <dbReference type="Proteomes" id="UP000308092"/>
    </source>
</evidence>
<accession>A0A4S3JJ21</accession>
<comment type="cofactor">
    <cofactor evidence="1">
        <name>Zn(2+)</name>
        <dbReference type="ChEBI" id="CHEBI:29105"/>
    </cofactor>
</comment>
<dbReference type="Gene3D" id="3.90.180.10">
    <property type="entry name" value="Medium-chain alcohol dehydrogenases, catalytic domain"/>
    <property type="match status" value="3"/>
</dbReference>
<evidence type="ECO:0000256" key="3">
    <source>
        <dbReference type="ARBA" id="ARBA00022833"/>
    </source>
</evidence>
<evidence type="ECO:0000256" key="2">
    <source>
        <dbReference type="ARBA" id="ARBA00022723"/>
    </source>
</evidence>
<proteinExistence type="predicted"/>
<dbReference type="GO" id="GO:0046872">
    <property type="term" value="F:metal ion binding"/>
    <property type="evidence" value="ECO:0007669"/>
    <property type="project" value="UniProtKB-KW"/>
</dbReference>
<keyword evidence="4" id="KW-0560">Oxidoreductase</keyword>
<keyword evidence="8" id="KW-1185">Reference proteome</keyword>
<feature type="region of interest" description="Disordered" evidence="6">
    <location>
        <begin position="1"/>
        <end position="26"/>
    </location>
</feature>
<dbReference type="STRING" id="1220188.A0A4S3JJ21"/>
<sequence length="251" mass="27980">MSLPEKQWAQVAEQKSGPLSYKDTPVPRPGPDEILVKIRYSGVYHTDLHALRGDWPILVKMPFQSDESLCPDTSLSGYIVDGTFQRSCMAKAAHASNLPKNGPLDAVAPILCSGLTVYKDLKESGIRPDRRGEAIPASHRVLPVFTTVVRMINIKGSYVGNPQDGVEAVDFFAPGLIKAQFKTAPLKDLPCMFEMMKQGKITGCYVLDIPQYNRKERLRCSFRHWVFMHGIIPPFQFINIFSGTVAVIIDE</sequence>
<evidence type="ECO:0000256" key="5">
    <source>
        <dbReference type="ARBA" id="ARBA00023027"/>
    </source>
</evidence>
<organism evidence="7 8">
    <name type="scientific">Aspergillus tanneri</name>
    <dbReference type="NCBI Taxonomy" id="1220188"/>
    <lineage>
        <taxon>Eukaryota</taxon>
        <taxon>Fungi</taxon>
        <taxon>Dikarya</taxon>
        <taxon>Ascomycota</taxon>
        <taxon>Pezizomycotina</taxon>
        <taxon>Eurotiomycetes</taxon>
        <taxon>Eurotiomycetidae</taxon>
        <taxon>Eurotiales</taxon>
        <taxon>Aspergillaceae</taxon>
        <taxon>Aspergillus</taxon>
        <taxon>Aspergillus subgen. Circumdati</taxon>
    </lineage>
</organism>
<keyword evidence="3" id="KW-0862">Zinc</keyword>
<protein>
    <submittedName>
        <fullName evidence="7">Uncharacterized protein</fullName>
    </submittedName>
</protein>
<keyword evidence="5" id="KW-0520">NAD</keyword>
<evidence type="ECO:0000256" key="6">
    <source>
        <dbReference type="SAM" id="MobiDB-lite"/>
    </source>
</evidence>
<reference evidence="7 8" key="1">
    <citation type="submission" date="2019-03" db="EMBL/GenBank/DDBJ databases">
        <title>The genome sequence of a newly discovered highly antifungal drug resistant Aspergillus species, Aspergillus tanneri NIH 1004.</title>
        <authorList>
            <person name="Mounaud S."/>
            <person name="Singh I."/>
            <person name="Joardar V."/>
            <person name="Pakala S."/>
            <person name="Pakala S."/>
            <person name="Venepally P."/>
            <person name="Hoover J."/>
            <person name="Nierman W."/>
            <person name="Chung J."/>
            <person name="Losada L."/>
        </authorList>
    </citation>
    <scope>NUCLEOTIDE SEQUENCE [LARGE SCALE GENOMIC DNA]</scope>
    <source>
        <strain evidence="7 8">NIH1004</strain>
    </source>
</reference>
<dbReference type="PANTHER" id="PTHR42940:SF3">
    <property type="entry name" value="ALCOHOL DEHYDROGENASE 1-RELATED"/>
    <property type="match status" value="1"/>
</dbReference>
<gene>
    <name evidence="7" type="ORF">EYZ11_005001</name>
</gene>
<evidence type="ECO:0000256" key="4">
    <source>
        <dbReference type="ARBA" id="ARBA00023002"/>
    </source>
</evidence>
<name>A0A4S3JJ21_9EURO</name>
<dbReference type="SUPFAM" id="SSF50129">
    <property type="entry name" value="GroES-like"/>
    <property type="match status" value="1"/>
</dbReference>
<dbReference type="InterPro" id="IPR011032">
    <property type="entry name" value="GroES-like_sf"/>
</dbReference>
<dbReference type="VEuPathDB" id="FungiDB:EYZ11_005001"/>
<dbReference type="GO" id="GO:0004022">
    <property type="term" value="F:alcohol dehydrogenase (NAD+) activity"/>
    <property type="evidence" value="ECO:0007669"/>
    <property type="project" value="TreeGrafter"/>
</dbReference>
<dbReference type="Gene3D" id="3.40.50.720">
    <property type="entry name" value="NAD(P)-binding Rossmann-like Domain"/>
    <property type="match status" value="2"/>
</dbReference>
<dbReference type="Proteomes" id="UP000308092">
    <property type="component" value="Unassembled WGS sequence"/>
</dbReference>